<accession>Q10VR2</accession>
<dbReference type="STRING" id="203124.Tery_4699"/>
<organism evidence="3">
    <name type="scientific">Trichodesmium erythraeum (strain IMS101)</name>
    <dbReference type="NCBI Taxonomy" id="203124"/>
    <lineage>
        <taxon>Bacteria</taxon>
        <taxon>Bacillati</taxon>
        <taxon>Cyanobacteriota</taxon>
        <taxon>Cyanophyceae</taxon>
        <taxon>Oscillatoriophycideae</taxon>
        <taxon>Oscillatoriales</taxon>
        <taxon>Microcoleaceae</taxon>
        <taxon>Trichodesmium</taxon>
    </lineage>
</organism>
<dbReference type="CDD" id="cd14852">
    <property type="entry name" value="LD-carboxypeptidase"/>
    <property type="match status" value="1"/>
</dbReference>
<feature type="transmembrane region" description="Helical" evidence="1">
    <location>
        <begin position="45"/>
        <end position="62"/>
    </location>
</feature>
<dbReference type="AlphaFoldDB" id="Q10VR2"/>
<evidence type="ECO:0000256" key="1">
    <source>
        <dbReference type="SAM" id="Phobius"/>
    </source>
</evidence>
<dbReference type="KEGG" id="ter:Tery_4699"/>
<dbReference type="GO" id="GO:0006508">
    <property type="term" value="P:proteolysis"/>
    <property type="evidence" value="ECO:0007669"/>
    <property type="project" value="InterPro"/>
</dbReference>
<evidence type="ECO:0000313" key="3">
    <source>
        <dbReference type="EMBL" id="ABG53662.1"/>
    </source>
</evidence>
<dbReference type="Gene3D" id="3.30.1380.10">
    <property type="match status" value="1"/>
</dbReference>
<dbReference type="InterPro" id="IPR058193">
    <property type="entry name" value="VanY/YodJ_core_dom"/>
</dbReference>
<keyword evidence="3" id="KW-0378">Hydrolase</keyword>
<gene>
    <name evidence="3" type="ordered locus">Tery_4699</name>
</gene>
<feature type="domain" description="D-alanyl-D-alanine carboxypeptidase-like core" evidence="2">
    <location>
        <begin position="126"/>
        <end position="249"/>
    </location>
</feature>
<keyword evidence="3" id="KW-0121">Carboxypeptidase</keyword>
<dbReference type="GO" id="GO:0004180">
    <property type="term" value="F:carboxypeptidase activity"/>
    <property type="evidence" value="ECO:0007669"/>
    <property type="project" value="UniProtKB-KW"/>
</dbReference>
<dbReference type="PANTHER" id="PTHR34385">
    <property type="entry name" value="D-ALANYL-D-ALANINE CARBOXYPEPTIDASE"/>
    <property type="match status" value="1"/>
</dbReference>
<dbReference type="Pfam" id="PF02557">
    <property type="entry name" value="VanY"/>
    <property type="match status" value="1"/>
</dbReference>
<dbReference type="InterPro" id="IPR009045">
    <property type="entry name" value="Zn_M74/Hedgehog-like"/>
</dbReference>
<dbReference type="OrthoDB" id="452116at2"/>
<dbReference type="PANTHER" id="PTHR34385:SF1">
    <property type="entry name" value="PEPTIDOGLYCAN L-ALANYL-D-GLUTAMATE ENDOPEPTIDASE CWLK"/>
    <property type="match status" value="1"/>
</dbReference>
<name>Q10VR2_TRIEI</name>
<keyword evidence="3" id="KW-0645">Protease</keyword>
<protein>
    <submittedName>
        <fullName evidence="3">Peptidase M15B and M15C, D,D-carboxypeptidase VanY/endolysins</fullName>
    </submittedName>
</protein>
<proteinExistence type="predicted"/>
<keyword evidence="1" id="KW-0472">Membrane</keyword>
<keyword evidence="1" id="KW-0812">Transmembrane</keyword>
<reference evidence="3" key="1">
    <citation type="submission" date="2006-06" db="EMBL/GenBank/DDBJ databases">
        <title>Complete sequence of Trichodesmium erythraeum IMS101.</title>
        <authorList>
            <consortium name="US DOE Joint Genome Institute"/>
            <person name="Copeland A."/>
            <person name="Lucas S."/>
            <person name="Lapidus A."/>
            <person name="Barry K."/>
            <person name="Detter J.C."/>
            <person name="Glavina del Rio T."/>
            <person name="Hammon N."/>
            <person name="Israni S."/>
            <person name="Dalin E."/>
            <person name="Tice H."/>
            <person name="Pitluck S."/>
            <person name="Kiss H."/>
            <person name="Munk A.C."/>
            <person name="Brettin T."/>
            <person name="Bruce D."/>
            <person name="Han C."/>
            <person name="Tapia R."/>
            <person name="Gilna P."/>
            <person name="Schmutz J."/>
            <person name="Larimer F."/>
            <person name="Land M."/>
            <person name="Hauser L."/>
            <person name="Kyrpides N."/>
            <person name="Kim E."/>
            <person name="Richardson P."/>
        </authorList>
    </citation>
    <scope>NUCLEOTIDE SEQUENCE [LARGE SCALE GENOMIC DNA]</scope>
    <source>
        <strain evidence="3">IMS101</strain>
    </source>
</reference>
<dbReference type="InterPro" id="IPR003709">
    <property type="entry name" value="VanY-like_core_dom"/>
</dbReference>
<keyword evidence="1" id="KW-1133">Transmembrane helix</keyword>
<dbReference type="SUPFAM" id="SSF55166">
    <property type="entry name" value="Hedgehog/DD-peptidase"/>
    <property type="match status" value="1"/>
</dbReference>
<dbReference type="HOGENOM" id="CLU_054193_6_1_3"/>
<sequence>MKNKGLSKNLLLVQETVTDEVPEAVRDPQKDEEIIPNQTNNKKWIWSWVGVIFLVGVVNLGLRIQSNLKQVNASLLQTETDSIKAPNSSMEESPIIEIEKSPFADLPYSQIVETELAYIAVDSDVRLQFNAAKKFQEMLYAARNDGINLVALKGFQSKSDLEALISNINTIQENYTDKFSPLSSGEYITGYAVDIGDKNAPETHQNLAFEKTGAFQWLKNNAAYFSFEMMPVDYEKDVGYEPWHWRYVGNRDSLETFYKNLPNTSLNN</sequence>
<dbReference type="EMBL" id="CP000393">
    <property type="protein sequence ID" value="ABG53662.1"/>
    <property type="molecule type" value="Genomic_DNA"/>
</dbReference>
<dbReference type="InterPro" id="IPR052179">
    <property type="entry name" value="DD-CPase-like"/>
</dbReference>
<evidence type="ECO:0000259" key="2">
    <source>
        <dbReference type="Pfam" id="PF02557"/>
    </source>
</evidence>
<dbReference type="eggNOG" id="COG1876">
    <property type="taxonomic scope" value="Bacteria"/>
</dbReference>
<dbReference type="RefSeq" id="WP_011613979.1">
    <property type="nucleotide sequence ID" value="NC_008312.1"/>
</dbReference>